<reference evidence="1" key="2">
    <citation type="journal article" date="2022" name="New Phytol.">
        <title>Evolutionary transition to the ectomycorrhizal habit in the genomes of a hyperdiverse lineage of mushroom-forming fungi.</title>
        <authorList>
            <person name="Looney B."/>
            <person name="Miyauchi S."/>
            <person name="Morin E."/>
            <person name="Drula E."/>
            <person name="Courty P.E."/>
            <person name="Kohler A."/>
            <person name="Kuo A."/>
            <person name="LaButti K."/>
            <person name="Pangilinan J."/>
            <person name="Lipzen A."/>
            <person name="Riley R."/>
            <person name="Andreopoulos W."/>
            <person name="He G."/>
            <person name="Johnson J."/>
            <person name="Nolan M."/>
            <person name="Tritt A."/>
            <person name="Barry K.W."/>
            <person name="Grigoriev I.V."/>
            <person name="Nagy L.G."/>
            <person name="Hibbett D."/>
            <person name="Henrissat B."/>
            <person name="Matheny P.B."/>
            <person name="Labbe J."/>
            <person name="Martin F.M."/>
        </authorList>
    </citation>
    <scope>NUCLEOTIDE SEQUENCE</scope>
    <source>
        <strain evidence="1">EC-137</strain>
    </source>
</reference>
<protein>
    <submittedName>
        <fullName evidence="1">Uncharacterized protein</fullName>
    </submittedName>
</protein>
<dbReference type="EMBL" id="MU273570">
    <property type="protein sequence ID" value="KAI0031699.1"/>
    <property type="molecule type" value="Genomic_DNA"/>
</dbReference>
<proteinExistence type="predicted"/>
<name>A0ACB8QIM9_9AGAM</name>
<evidence type="ECO:0000313" key="2">
    <source>
        <dbReference type="Proteomes" id="UP000814128"/>
    </source>
</evidence>
<organism evidence="1 2">
    <name type="scientific">Vararia minispora EC-137</name>
    <dbReference type="NCBI Taxonomy" id="1314806"/>
    <lineage>
        <taxon>Eukaryota</taxon>
        <taxon>Fungi</taxon>
        <taxon>Dikarya</taxon>
        <taxon>Basidiomycota</taxon>
        <taxon>Agaricomycotina</taxon>
        <taxon>Agaricomycetes</taxon>
        <taxon>Russulales</taxon>
        <taxon>Lachnocladiaceae</taxon>
        <taxon>Vararia</taxon>
    </lineage>
</organism>
<reference evidence="1" key="1">
    <citation type="submission" date="2021-02" db="EMBL/GenBank/DDBJ databases">
        <authorList>
            <consortium name="DOE Joint Genome Institute"/>
            <person name="Ahrendt S."/>
            <person name="Looney B.P."/>
            <person name="Miyauchi S."/>
            <person name="Morin E."/>
            <person name="Drula E."/>
            <person name="Courty P.E."/>
            <person name="Chicoki N."/>
            <person name="Fauchery L."/>
            <person name="Kohler A."/>
            <person name="Kuo A."/>
            <person name="Labutti K."/>
            <person name="Pangilinan J."/>
            <person name="Lipzen A."/>
            <person name="Riley R."/>
            <person name="Andreopoulos W."/>
            <person name="He G."/>
            <person name="Johnson J."/>
            <person name="Barry K.W."/>
            <person name="Grigoriev I.V."/>
            <person name="Nagy L."/>
            <person name="Hibbett D."/>
            <person name="Henrissat B."/>
            <person name="Matheny P.B."/>
            <person name="Labbe J."/>
            <person name="Martin F."/>
        </authorList>
    </citation>
    <scope>NUCLEOTIDE SEQUENCE</scope>
    <source>
        <strain evidence="1">EC-137</strain>
    </source>
</reference>
<gene>
    <name evidence="1" type="ORF">K488DRAFT_51542</name>
</gene>
<accession>A0ACB8QIM9</accession>
<evidence type="ECO:0000313" key="1">
    <source>
        <dbReference type="EMBL" id="KAI0031699.1"/>
    </source>
</evidence>
<keyword evidence="2" id="KW-1185">Reference proteome</keyword>
<dbReference type="Proteomes" id="UP000814128">
    <property type="component" value="Unassembled WGS sequence"/>
</dbReference>
<sequence>MDLYSTHSDPRNADFLDSRGFPIYRISTNSGFVSSGTSTISRFVAGPGGAPQAVIIATIEWHSFKSAIFRLRGLTLKESQYIHSSGVWTRKRTFNAPSGRSYTWNSQAVRHHSFARPVPF</sequence>
<comment type="caution">
    <text evidence="1">The sequence shown here is derived from an EMBL/GenBank/DDBJ whole genome shotgun (WGS) entry which is preliminary data.</text>
</comment>